<protein>
    <submittedName>
        <fullName evidence="4">SpoVR family protein</fullName>
    </submittedName>
    <submittedName>
        <fullName evidence="3">Stage V sporulation protein R</fullName>
    </submittedName>
</protein>
<dbReference type="RefSeq" id="WP_003446566.1">
    <property type="nucleotide sequence ID" value="NZ_ANZB01000011.1"/>
</dbReference>
<evidence type="ECO:0000259" key="2">
    <source>
        <dbReference type="Pfam" id="PF24755"/>
    </source>
</evidence>
<feature type="domain" description="SpoVR protein-like N-terminal" evidence="1">
    <location>
        <begin position="3"/>
        <end position="383"/>
    </location>
</feature>
<dbReference type="Pfam" id="PF04293">
    <property type="entry name" value="SpoVR"/>
    <property type="match status" value="1"/>
</dbReference>
<dbReference type="Proteomes" id="UP000028042">
    <property type="component" value="Unassembled WGS sequence"/>
</dbReference>
<dbReference type="KEGG" id="cpat:CLPA_c33180"/>
<reference evidence="3 6" key="1">
    <citation type="journal article" date="2015" name="Genome Announc.">
        <title>Complete Genome Sequence of the Nitrogen-Fixing and Solvent-Producing Clostridium pasteurianum DSM 525.</title>
        <authorList>
            <person name="Poehlein A."/>
            <person name="Grosse-Honebrink A."/>
            <person name="Zhang Y."/>
            <person name="Minton N.P."/>
            <person name="Daniel R."/>
        </authorList>
    </citation>
    <scope>NUCLEOTIDE SEQUENCE [LARGE SCALE GENOMIC DNA]</scope>
    <source>
        <strain evidence="3">DSM 525</strain>
        <strain evidence="6">DSM 525 / ATCC 6013</strain>
    </source>
</reference>
<sequence length="461" mass="54544">MEYTVASLEDWNKKIENIVDDIGLDYYDQEFEIIGYKDMLAYEAYLGMPSRYPHWSFGKAYEKNSTTYSYNLSGLPYEMVINSDPCIAYLMKENTLLLQILTMAHVYGHNDFFKNNRLFAEGTRADYTVEMFKTDADMVRSYIKDPSIGYESVERILDAAHAIKLQTSRVVGEKRITDEELKRRIIKEYTNKNTNRSILEPYKKDEAPDISKIPLETEDDLLYFIIRYGDLSEWEKNLLQVVRKETSYFIPQIETKIMNEGWASYCHYNILKKLNLPDKLYLEFIKRHNDVIAPGIGFINPYFIGFKMFEYLHKKYGKEKIFEVRKLERDESFIRRYLTKELCYDLNLFEYAKENENYVIKDIPDDKGWINIRNTLCSSCGMGMIPYIRITDMSIRDKTLTLEHVFDGRELNMGYAESTIKYIYELWGHTVVLKTKIEDGELSLICESKDRVIKRMTQMKI</sequence>
<dbReference type="EMBL" id="JPGY02000001">
    <property type="protein sequence ID" value="KRU14603.1"/>
    <property type="molecule type" value="Genomic_DNA"/>
</dbReference>
<dbReference type="AlphaFoldDB" id="A0A0H3J7D0"/>
<gene>
    <name evidence="3" type="primary">spoVR</name>
    <name evidence="3" type="ORF">CLPA_c33180</name>
    <name evidence="4" type="ORF">CP6013_03862</name>
</gene>
<evidence type="ECO:0000259" key="1">
    <source>
        <dbReference type="Pfam" id="PF04293"/>
    </source>
</evidence>
<keyword evidence="6" id="KW-1185">Reference proteome</keyword>
<dbReference type="InterPro" id="IPR056174">
    <property type="entry name" value="SpoVR_N"/>
</dbReference>
<accession>A0A0H3J7D0</accession>
<evidence type="ECO:0000313" key="6">
    <source>
        <dbReference type="Proteomes" id="UP000030905"/>
    </source>
</evidence>
<dbReference type="Pfam" id="PF24755">
    <property type="entry name" value="SpoVR_C"/>
    <property type="match status" value="1"/>
</dbReference>
<proteinExistence type="predicted"/>
<organism evidence="3 6">
    <name type="scientific">Clostridium pasteurianum DSM 525 = ATCC 6013</name>
    <dbReference type="NCBI Taxonomy" id="1262449"/>
    <lineage>
        <taxon>Bacteria</taxon>
        <taxon>Bacillati</taxon>
        <taxon>Bacillota</taxon>
        <taxon>Clostridia</taxon>
        <taxon>Eubacteriales</taxon>
        <taxon>Clostridiaceae</taxon>
        <taxon>Clostridium</taxon>
    </lineage>
</organism>
<evidence type="ECO:0000313" key="4">
    <source>
        <dbReference type="EMBL" id="KRU14603.1"/>
    </source>
</evidence>
<dbReference type="Proteomes" id="UP000030905">
    <property type="component" value="Chromosome"/>
</dbReference>
<reference evidence="4" key="2">
    <citation type="submission" date="2015-10" db="EMBL/GenBank/DDBJ databases">
        <title>Improved Draft Genome Sequence of Clostridium pasteurianum Strain ATCC 6013 (DSM 525) Using a Hybrid Next-Generation Sequencing Approach.</title>
        <authorList>
            <person name="Pyne M.E."/>
            <person name="Utturkar S.M."/>
            <person name="Brown S.D."/>
            <person name="Moo-Young M."/>
            <person name="Chung D.A."/>
            <person name="Chou P.C."/>
        </authorList>
    </citation>
    <scope>NUCLEOTIDE SEQUENCE</scope>
    <source>
        <strain evidence="4">ATCC 6013</strain>
    </source>
</reference>
<feature type="domain" description="SpoVR-like C-terminal" evidence="2">
    <location>
        <begin position="386"/>
        <end position="436"/>
    </location>
</feature>
<dbReference type="eggNOG" id="COG2719">
    <property type="taxonomic scope" value="Bacteria"/>
</dbReference>
<dbReference type="InterPro" id="IPR007390">
    <property type="entry name" value="Spore_V_R"/>
</dbReference>
<name>A0A0H3J7D0_CLOPA</name>
<dbReference type="KEGG" id="cpae:CPAST_c33180"/>
<evidence type="ECO:0000313" key="5">
    <source>
        <dbReference type="Proteomes" id="UP000028042"/>
    </source>
</evidence>
<reference evidence="4 5" key="3">
    <citation type="journal article" name="Genome Announc.">
        <title>Improved Draft Genome Sequence of Clostridium pasteurianum Strain ATCC 6013 (DSM 525) Using a Hybrid Next-Generation Sequencing Approach.</title>
        <authorList>
            <person name="Pyne M.E."/>
            <person name="Utturkar S."/>
            <person name="Brown S.D."/>
            <person name="Moo-Young M."/>
            <person name="Chung D.A."/>
            <person name="Chou C.P."/>
        </authorList>
    </citation>
    <scope>NUCLEOTIDE SEQUENCE [LARGE SCALE GENOMIC DNA]</scope>
    <source>
        <strain evidence="4 5">ATCC 6013</strain>
    </source>
</reference>
<dbReference type="GeneID" id="93075422"/>
<dbReference type="InterPro" id="IPR057008">
    <property type="entry name" value="SpoVR-like_C"/>
</dbReference>
<dbReference type="PANTHER" id="PTHR30029:SF2">
    <property type="entry name" value="STAGE V SPORULATION PROTEIN R"/>
    <property type="match status" value="1"/>
</dbReference>
<evidence type="ECO:0000313" key="3">
    <source>
        <dbReference type="EMBL" id="AJA53372.1"/>
    </source>
</evidence>
<dbReference type="PATRIC" id="fig|1262449.3.peg.3041"/>
<dbReference type="EMBL" id="CP009268">
    <property type="protein sequence ID" value="AJA53372.1"/>
    <property type="molecule type" value="Genomic_DNA"/>
</dbReference>
<dbReference type="PANTHER" id="PTHR30029">
    <property type="entry name" value="STAGE V SPORULATION PROTEIN R"/>
    <property type="match status" value="1"/>
</dbReference>